<accession>A0A3R9ZVH7</accession>
<evidence type="ECO:0000313" key="2">
    <source>
        <dbReference type="Proteomes" id="UP000277864"/>
    </source>
</evidence>
<evidence type="ECO:0008006" key="3">
    <source>
        <dbReference type="Google" id="ProtNLM"/>
    </source>
</evidence>
<dbReference type="Gene3D" id="1.10.287.750">
    <property type="entry name" value="SO2669-like"/>
    <property type="match status" value="1"/>
</dbReference>
<evidence type="ECO:0000313" key="1">
    <source>
        <dbReference type="EMBL" id="RST88696.1"/>
    </source>
</evidence>
<reference evidence="1 2" key="1">
    <citation type="submission" date="2018-03" db="EMBL/GenBank/DDBJ databases">
        <authorList>
            <person name="Gulvik C.A."/>
        </authorList>
    </citation>
    <scope>NUCLEOTIDE SEQUENCE [LARGE SCALE GENOMIC DNA]</scope>
    <source>
        <strain evidence="1 2">JCM 31581</strain>
    </source>
</reference>
<proteinExistence type="predicted"/>
<dbReference type="EMBL" id="PXZH01000006">
    <property type="protein sequence ID" value="RST88696.1"/>
    <property type="molecule type" value="Genomic_DNA"/>
</dbReference>
<dbReference type="InterPro" id="IPR009983">
    <property type="entry name" value="UPF0358"/>
</dbReference>
<dbReference type="OrthoDB" id="2135235at2"/>
<dbReference type="AlphaFoldDB" id="A0A3R9ZVH7"/>
<keyword evidence="2" id="KW-1185">Reference proteome</keyword>
<dbReference type="RefSeq" id="WP_125943789.1">
    <property type="nucleotide sequence ID" value="NZ_PXZH01000006.1"/>
</dbReference>
<comment type="caution">
    <text evidence="1">The sequence shown here is derived from an EMBL/GenBank/DDBJ whole genome shotgun (WGS) entry which is preliminary data.</text>
</comment>
<name>A0A3R9ZVH7_9ENTE</name>
<dbReference type="NCBIfam" id="NF010187">
    <property type="entry name" value="PRK13666.1"/>
    <property type="match status" value="1"/>
</dbReference>
<dbReference type="SUPFAM" id="SSF140404">
    <property type="entry name" value="EF2458-like"/>
    <property type="match status" value="1"/>
</dbReference>
<gene>
    <name evidence="1" type="ORF">C7P63_08815</name>
</gene>
<dbReference type="Proteomes" id="UP000277864">
    <property type="component" value="Unassembled WGS sequence"/>
</dbReference>
<sequence>MVENLSKEVVINALEQDAGKIRRLIGNQKNHLCIAQCKAFEEVVDTQMFGFSKEVDFAIRIGVISEQEGQSILLNLEQELNDLYSQTYDIQKGQEG</sequence>
<protein>
    <recommendedName>
        <fullName evidence="3">DUF1507 domain-containing protein</fullName>
    </recommendedName>
</protein>
<organism evidence="1 2">
    <name type="scientific">Vagococcus humatus</name>
    <dbReference type="NCBI Taxonomy" id="1889241"/>
    <lineage>
        <taxon>Bacteria</taxon>
        <taxon>Bacillati</taxon>
        <taxon>Bacillota</taxon>
        <taxon>Bacilli</taxon>
        <taxon>Lactobacillales</taxon>
        <taxon>Enterococcaceae</taxon>
        <taxon>Vagococcus</taxon>
    </lineage>
</organism>
<dbReference type="InterPro" id="IPR036270">
    <property type="entry name" value="UPF0358_sf"/>
</dbReference>
<dbReference type="Pfam" id="PF07408">
    <property type="entry name" value="DUF1507"/>
    <property type="match status" value="1"/>
</dbReference>